<dbReference type="EC" id="1.17.4.1" evidence="3 13"/>
<evidence type="ECO:0000256" key="6">
    <source>
        <dbReference type="ARBA" id="ARBA00022634"/>
    </source>
</evidence>
<comment type="function">
    <text evidence="11 13">Catalyzes the reduction of ribonucleotides to deoxyribonucleotides. May function to provide a pool of deoxyribonucleotide precursors for DNA repair during oxygen limitation and/or for immediate growth after restoration of oxygen.</text>
</comment>
<dbReference type="Pfam" id="PF08471">
    <property type="entry name" value="Ribonuc_red_2_N"/>
    <property type="match status" value="1"/>
</dbReference>
<dbReference type="Pfam" id="PF02867">
    <property type="entry name" value="Ribonuc_red_lgC"/>
    <property type="match status" value="1"/>
</dbReference>
<dbReference type="Proteomes" id="UP000176846">
    <property type="component" value="Unassembled WGS sequence"/>
</dbReference>
<comment type="caution">
    <text evidence="17">The sequence shown here is derived from an EMBL/GenBank/DDBJ whole genome shotgun (WGS) entry which is preliminary data.</text>
</comment>
<dbReference type="InterPro" id="IPR013344">
    <property type="entry name" value="RNR_NrdJ/NrdZ"/>
</dbReference>
<evidence type="ECO:0000256" key="7">
    <source>
        <dbReference type="ARBA" id="ARBA00022741"/>
    </source>
</evidence>
<dbReference type="Gene3D" id="3.20.70.20">
    <property type="match status" value="1"/>
</dbReference>
<evidence type="ECO:0000259" key="15">
    <source>
        <dbReference type="Pfam" id="PF08471"/>
    </source>
</evidence>
<evidence type="ECO:0000256" key="9">
    <source>
        <dbReference type="ARBA" id="ARBA00023157"/>
    </source>
</evidence>
<evidence type="ECO:0000259" key="16">
    <source>
        <dbReference type="Pfam" id="PF12637"/>
    </source>
</evidence>
<keyword evidence="9" id="KW-1015">Disulfide bond</keyword>
<feature type="domain" description="Ribonucleotide reductase class II vitamin B12-dependent N-terminal" evidence="15">
    <location>
        <begin position="45"/>
        <end position="136"/>
    </location>
</feature>
<keyword evidence="8 13" id="KW-0560">Oxidoreductase</keyword>
<evidence type="ECO:0000259" key="14">
    <source>
        <dbReference type="Pfam" id="PF02867"/>
    </source>
</evidence>
<dbReference type="GO" id="GO:0050897">
    <property type="term" value="F:cobalt ion binding"/>
    <property type="evidence" value="ECO:0007669"/>
    <property type="project" value="InterPro"/>
</dbReference>
<dbReference type="CDD" id="cd02888">
    <property type="entry name" value="RNR_II_dimer"/>
    <property type="match status" value="1"/>
</dbReference>
<evidence type="ECO:0000256" key="13">
    <source>
        <dbReference type="RuleBase" id="RU364064"/>
    </source>
</evidence>
<evidence type="ECO:0000256" key="2">
    <source>
        <dbReference type="ARBA" id="ARBA00007405"/>
    </source>
</evidence>
<evidence type="ECO:0000256" key="12">
    <source>
        <dbReference type="ARBA" id="ARBA00047754"/>
    </source>
</evidence>
<feature type="domain" description="Ribonucleotide reductase large subunit C-terminal" evidence="14">
    <location>
        <begin position="157"/>
        <end position="695"/>
    </location>
</feature>
<keyword evidence="7 13" id="KW-0547">Nucleotide-binding</keyword>
<dbReference type="SUPFAM" id="SSF51998">
    <property type="entry name" value="PFL-like glycyl radical enzymes"/>
    <property type="match status" value="1"/>
</dbReference>
<evidence type="ECO:0000313" key="18">
    <source>
        <dbReference type="Proteomes" id="UP000176846"/>
    </source>
</evidence>
<accession>A0A1F7UXS3</accession>
<evidence type="ECO:0000256" key="4">
    <source>
        <dbReference type="ARBA" id="ARBA00014409"/>
    </source>
</evidence>
<comment type="cofactor">
    <cofactor evidence="1 13">
        <name>adenosylcob(III)alamin</name>
        <dbReference type="ChEBI" id="CHEBI:18408"/>
    </cofactor>
</comment>
<dbReference type="AlphaFoldDB" id="A0A1F7UXS3"/>
<dbReference type="InterPro" id="IPR013678">
    <property type="entry name" value="RNR_2_N"/>
</dbReference>
<proteinExistence type="inferred from homology"/>
<evidence type="ECO:0000256" key="10">
    <source>
        <dbReference type="ARBA" id="ARBA00023285"/>
    </source>
</evidence>
<comment type="similarity">
    <text evidence="2 13">Belongs to the ribonucleoside diphosphate reductase class-2 family.</text>
</comment>
<comment type="catalytic activity">
    <reaction evidence="12 13">
        <text>a 2'-deoxyribonucleoside 5'-diphosphate + [thioredoxin]-disulfide + H2O = a ribonucleoside 5'-diphosphate + [thioredoxin]-dithiol</text>
        <dbReference type="Rhea" id="RHEA:23252"/>
        <dbReference type="Rhea" id="RHEA-COMP:10698"/>
        <dbReference type="Rhea" id="RHEA-COMP:10700"/>
        <dbReference type="ChEBI" id="CHEBI:15377"/>
        <dbReference type="ChEBI" id="CHEBI:29950"/>
        <dbReference type="ChEBI" id="CHEBI:50058"/>
        <dbReference type="ChEBI" id="CHEBI:57930"/>
        <dbReference type="ChEBI" id="CHEBI:73316"/>
        <dbReference type="EC" id="1.17.4.1"/>
    </reaction>
</comment>
<dbReference type="GO" id="GO:0000166">
    <property type="term" value="F:nucleotide binding"/>
    <property type="evidence" value="ECO:0007669"/>
    <property type="project" value="UniProtKB-KW"/>
</dbReference>
<evidence type="ECO:0000313" key="17">
    <source>
        <dbReference type="EMBL" id="OGL82528.1"/>
    </source>
</evidence>
<dbReference type="InterPro" id="IPR000788">
    <property type="entry name" value="RNR_lg_C"/>
</dbReference>
<organism evidence="17 18">
    <name type="scientific">Candidatus Uhrbacteria bacterium RIFCSPLOWO2_01_FULL_47_25</name>
    <dbReference type="NCBI Taxonomy" id="1802402"/>
    <lineage>
        <taxon>Bacteria</taxon>
        <taxon>Candidatus Uhriibacteriota</taxon>
    </lineage>
</organism>
<reference evidence="17 18" key="1">
    <citation type="journal article" date="2016" name="Nat. Commun.">
        <title>Thousands of microbial genomes shed light on interconnected biogeochemical processes in an aquifer system.</title>
        <authorList>
            <person name="Anantharaman K."/>
            <person name="Brown C.T."/>
            <person name="Hug L.A."/>
            <person name="Sharon I."/>
            <person name="Castelle C.J."/>
            <person name="Probst A.J."/>
            <person name="Thomas B.C."/>
            <person name="Singh A."/>
            <person name="Wilkins M.J."/>
            <person name="Karaoz U."/>
            <person name="Brodie E.L."/>
            <person name="Williams K.H."/>
            <person name="Hubbard S.S."/>
            <person name="Banfield J.F."/>
        </authorList>
    </citation>
    <scope>NUCLEOTIDE SEQUENCE [LARGE SCALE GENOMIC DNA]</scope>
</reference>
<name>A0A1F7UXS3_9BACT</name>
<feature type="domain" description="TSCPD" evidence="16">
    <location>
        <begin position="745"/>
        <end position="846"/>
    </location>
</feature>
<evidence type="ECO:0000256" key="5">
    <source>
        <dbReference type="ARBA" id="ARBA00022628"/>
    </source>
</evidence>
<dbReference type="InterPro" id="IPR050862">
    <property type="entry name" value="RdRp_reductase_class-2"/>
</dbReference>
<dbReference type="InterPro" id="IPR024434">
    <property type="entry name" value="TSCPD_dom"/>
</dbReference>
<gene>
    <name evidence="17" type="ORF">A2936_03860</name>
</gene>
<dbReference type="PANTHER" id="PTHR43371">
    <property type="entry name" value="VITAMIN B12-DEPENDENT RIBONUCLEOTIDE REDUCTASE"/>
    <property type="match status" value="1"/>
</dbReference>
<dbReference type="GO" id="GO:0004748">
    <property type="term" value="F:ribonucleoside-diphosphate reductase activity, thioredoxin disulfide as acceptor"/>
    <property type="evidence" value="ECO:0007669"/>
    <property type="project" value="UniProtKB-EC"/>
</dbReference>
<dbReference type="GO" id="GO:0071897">
    <property type="term" value="P:DNA biosynthetic process"/>
    <property type="evidence" value="ECO:0007669"/>
    <property type="project" value="UniProtKB-KW"/>
</dbReference>
<keyword evidence="5 13" id="KW-0846">Cobalamin</keyword>
<dbReference type="PRINTS" id="PR01183">
    <property type="entry name" value="RIBORDTASEM1"/>
</dbReference>
<dbReference type="NCBIfam" id="NF005122">
    <property type="entry name" value="PRK06556.1"/>
    <property type="match status" value="1"/>
</dbReference>
<dbReference type="NCBIfam" id="TIGR02504">
    <property type="entry name" value="NrdJ_Z"/>
    <property type="match status" value="1"/>
</dbReference>
<evidence type="ECO:0000256" key="3">
    <source>
        <dbReference type="ARBA" id="ARBA00012274"/>
    </source>
</evidence>
<evidence type="ECO:0000256" key="11">
    <source>
        <dbReference type="ARBA" id="ARBA00025437"/>
    </source>
</evidence>
<dbReference type="GO" id="GO:0031419">
    <property type="term" value="F:cobalamin binding"/>
    <property type="evidence" value="ECO:0007669"/>
    <property type="project" value="UniProtKB-KW"/>
</dbReference>
<protein>
    <recommendedName>
        <fullName evidence="4 13">Vitamin B12-dependent ribonucleotide reductase</fullName>
        <ecNumber evidence="3 13">1.17.4.1</ecNumber>
    </recommendedName>
</protein>
<keyword evidence="6 13" id="KW-0237">DNA synthesis</keyword>
<evidence type="ECO:0000256" key="1">
    <source>
        <dbReference type="ARBA" id="ARBA00001922"/>
    </source>
</evidence>
<dbReference type="EMBL" id="MGEK01000019">
    <property type="protein sequence ID" value="OGL82528.1"/>
    <property type="molecule type" value="Genomic_DNA"/>
</dbReference>
<sequence>MSMTSVKTIKVSSPAATETESAEFSFQHYFSKPGMYPFDEINWEKRRAVITGQNGQVFFEQDEIEVPDFWSQMATNVVVSKYFRGKIGTPERETSVKQMVGRVANTITEWGKMGGYLSDAEAAIFNAELTHLLIYQKAAFNSPVWFNVGVREKPQCSACFILSVDDNMESILDWIKKEGMIFKHGSGSGVNLSKLRSSKEKLSLGGTASGPVSFMRGADASAGAIKSGGTTRRAAKMVILNIDHPDIVEFIRSKELEEKKAWALGSMGYDMSLNGAAWQSIQFQNANNSVRVTDEFMKAYENDEAWHTRSITEDKPVDTFRARDLMKMIAEAAWVCGDPGMQFDTTINDWHTCPNSGRINGSNPCSEYMHLDNSACNLASLNLMKFVKADGEFDVEAFVAAVNVMTMAQDIIVGFSSYPTLEIAKNALDYRQLGLGYANLGALLMSKGLPYDSDEGRAYAAAITALMTGVSYSISAKIAARTGPFAGYMRNREPMLGVILKHRAALKEINNEYVPMDLMKETLDSWDQALALGEQFGYRNSQVTLLAPTGTIAFLMDCDTTGVEPDIALVKYKTLVGGGLMKIINNTVPVSLNKLGYGKEEVKAIIAYIDENETVEGANHLQDEHLPIFDCAFKPVNGNRSIHYMGHLKMMGAVQPFLSGAISKTVNMDNSATSEEIAEAYYQAWKLGIKALAIYRDGSKRTQPLVTSARQDPPKEIPETVEVETDIEVKAIAGAAKPIRHRLPDLRHAFTHKFTVAGHEGYITVGLYEDGKPGEIFVTMSKEGSTISGLMDAFATSISIGLQYGMPLKDVVRKFTHMRFEPSGFTKNPDIPIAKSIIDYIFQWLGRKFLNASEQLEIGLISAEEATAIFSNSALSLPDTKAVSVAENMTGQIVIKEHITEKFAFKPQTDAPTCADCGSLMIRNASCYKCWNCGATSGCS</sequence>
<keyword evidence="10 13" id="KW-0170">Cobalt</keyword>
<evidence type="ECO:0000256" key="8">
    <source>
        <dbReference type="ARBA" id="ARBA00023002"/>
    </source>
</evidence>
<dbReference type="Pfam" id="PF12637">
    <property type="entry name" value="TSCPD"/>
    <property type="match status" value="1"/>
</dbReference>
<dbReference type="PANTHER" id="PTHR43371:SF1">
    <property type="entry name" value="RIBONUCLEOSIDE-DIPHOSPHATE REDUCTASE"/>
    <property type="match status" value="1"/>
</dbReference>